<comment type="caution">
    <text evidence="1">The sequence shown here is derived from an EMBL/GenBank/DDBJ whole genome shotgun (WGS) entry which is preliminary data.</text>
</comment>
<accession>A0A0V1KVD8</accession>
<protein>
    <submittedName>
        <fullName evidence="1">Uncharacterized protein</fullName>
    </submittedName>
</protein>
<evidence type="ECO:0000313" key="1">
    <source>
        <dbReference type="EMBL" id="KRZ50914.1"/>
    </source>
</evidence>
<sequence>MFSETTTGVIVLEMSCHHFWPVASLISTCDILWLSRSSNGSRWTRFFFSRTFACGRSRLRVTYVFSNFIRLSLTDNINAIRSIIFLGSIPFFVQSSLYFNQLLVSDTWIAQKNTGMCPFRHLWSILYNEINIPVKSTPPMNWLYSFTICGQGTSINWRCFLSQRLTGSTGSTHLHVDAKITSRLSNHFTTHNLSLVQRKSVAPLPFRFNSLEGITGQPRSLLDRMVATEWMPSLSSASCSSRKAK</sequence>
<proteinExistence type="predicted"/>
<reference evidence="1 2" key="1">
    <citation type="submission" date="2015-05" db="EMBL/GenBank/DDBJ databases">
        <title>Evolution of Trichinella species and genotypes.</title>
        <authorList>
            <person name="Korhonen P.K."/>
            <person name="Edoardo P."/>
            <person name="Giuseppe L.R."/>
            <person name="Gasser R.B."/>
        </authorList>
    </citation>
    <scope>NUCLEOTIDE SEQUENCE [LARGE SCALE GENOMIC DNA]</scope>
    <source>
        <strain evidence="1">ISS10</strain>
    </source>
</reference>
<name>A0A0V1KVD8_9BILA</name>
<gene>
    <name evidence="1" type="ORF">T02_483</name>
</gene>
<evidence type="ECO:0000313" key="2">
    <source>
        <dbReference type="Proteomes" id="UP000054721"/>
    </source>
</evidence>
<dbReference type="AlphaFoldDB" id="A0A0V1KVD8"/>
<dbReference type="OrthoDB" id="10560973at2759"/>
<dbReference type="EMBL" id="JYDW01000245">
    <property type="protein sequence ID" value="KRZ50914.1"/>
    <property type="molecule type" value="Genomic_DNA"/>
</dbReference>
<organism evidence="1 2">
    <name type="scientific">Trichinella nativa</name>
    <dbReference type="NCBI Taxonomy" id="6335"/>
    <lineage>
        <taxon>Eukaryota</taxon>
        <taxon>Metazoa</taxon>
        <taxon>Ecdysozoa</taxon>
        <taxon>Nematoda</taxon>
        <taxon>Enoplea</taxon>
        <taxon>Dorylaimia</taxon>
        <taxon>Trichinellida</taxon>
        <taxon>Trichinellidae</taxon>
        <taxon>Trichinella</taxon>
    </lineage>
</organism>
<keyword evidence="2" id="KW-1185">Reference proteome</keyword>
<dbReference type="Proteomes" id="UP000054721">
    <property type="component" value="Unassembled WGS sequence"/>
</dbReference>